<dbReference type="AlphaFoldDB" id="A0ABD5SN20"/>
<feature type="transmembrane region" description="Helical" evidence="1">
    <location>
        <begin position="57"/>
        <end position="78"/>
    </location>
</feature>
<feature type="transmembrane region" description="Helical" evidence="1">
    <location>
        <begin position="90"/>
        <end position="113"/>
    </location>
</feature>
<evidence type="ECO:0000313" key="3">
    <source>
        <dbReference type="Proteomes" id="UP001596383"/>
    </source>
</evidence>
<keyword evidence="1" id="KW-1133">Transmembrane helix</keyword>
<dbReference type="PANTHER" id="PTHR35519:SF2">
    <property type="entry name" value="PH DOMAIN PROTEIN"/>
    <property type="match status" value="1"/>
</dbReference>
<gene>
    <name evidence="2" type="ORF">ACFQE6_15080</name>
</gene>
<evidence type="ECO:0000256" key="1">
    <source>
        <dbReference type="SAM" id="Phobius"/>
    </source>
</evidence>
<evidence type="ECO:0000313" key="2">
    <source>
        <dbReference type="EMBL" id="MFC6766264.1"/>
    </source>
</evidence>
<proteinExistence type="predicted"/>
<dbReference type="Proteomes" id="UP001596383">
    <property type="component" value="Unassembled WGS sequence"/>
</dbReference>
<keyword evidence="3" id="KW-1185">Reference proteome</keyword>
<organism evidence="2 3">
    <name type="scientific">Natrinema soli</name>
    <dbReference type="NCBI Taxonomy" id="1930624"/>
    <lineage>
        <taxon>Archaea</taxon>
        <taxon>Methanobacteriati</taxon>
        <taxon>Methanobacteriota</taxon>
        <taxon>Stenosarchaea group</taxon>
        <taxon>Halobacteria</taxon>
        <taxon>Halobacteriales</taxon>
        <taxon>Natrialbaceae</taxon>
        <taxon>Natrinema</taxon>
    </lineage>
</organism>
<dbReference type="EMBL" id="JBHSWV010000230">
    <property type="protein sequence ID" value="MFC6766264.1"/>
    <property type="molecule type" value="Genomic_DNA"/>
</dbReference>
<dbReference type="RefSeq" id="WP_273739233.1">
    <property type="nucleotide sequence ID" value="NZ_JAQIVI010000230.1"/>
</dbReference>
<reference evidence="2 3" key="1">
    <citation type="journal article" date="2019" name="Int. J. Syst. Evol. Microbiol.">
        <title>The Global Catalogue of Microorganisms (GCM) 10K type strain sequencing project: providing services to taxonomists for standard genome sequencing and annotation.</title>
        <authorList>
            <consortium name="The Broad Institute Genomics Platform"/>
            <consortium name="The Broad Institute Genome Sequencing Center for Infectious Disease"/>
            <person name="Wu L."/>
            <person name="Ma J."/>
        </authorList>
    </citation>
    <scope>NUCLEOTIDE SEQUENCE [LARGE SCALE GENOMIC DNA]</scope>
    <source>
        <strain evidence="2 3">LMG 29247</strain>
    </source>
</reference>
<comment type="caution">
    <text evidence="2">The sequence shown here is derived from an EMBL/GenBank/DDBJ whole genome shotgun (WGS) entry which is preliminary data.</text>
</comment>
<keyword evidence="1" id="KW-0812">Transmembrane</keyword>
<dbReference type="Pfam" id="PF13430">
    <property type="entry name" value="DUF4112"/>
    <property type="match status" value="1"/>
</dbReference>
<protein>
    <submittedName>
        <fullName evidence="2">DUF4112 domain-containing protein</fullName>
    </submittedName>
</protein>
<keyword evidence="1" id="KW-0472">Membrane</keyword>
<dbReference type="PANTHER" id="PTHR35519">
    <property type="entry name" value="MEMBRANE PROTEINS"/>
    <property type="match status" value="1"/>
</dbReference>
<accession>A0ABD5SN20</accession>
<sequence length="148" mass="15477">MATGSADDFSSELEEIRNDLPAAVDEAAIERMRVVAHALDEGVRVPGTDFKIGLDPIVGILPGAGDTAAAVVSLYLVAESARMGVSRSTLARMLANIGVDAVIGSVPVLGVLFDAFWKANKWNLKLALEDLAEKDGQSDGGPEVVTID</sequence>
<dbReference type="InterPro" id="IPR025187">
    <property type="entry name" value="DUF4112"/>
</dbReference>
<name>A0ABD5SN20_9EURY</name>